<reference evidence="2 3" key="1">
    <citation type="submission" date="2017-03" db="EMBL/GenBank/DDBJ databases">
        <title>Lifting the veil on microbial sulfur biogeochemistry in mining wastewaters.</title>
        <authorList>
            <person name="Kantor R.S."/>
            <person name="Colenbrander Nelson T."/>
            <person name="Marshall S."/>
            <person name="Bennett D."/>
            <person name="Apte S."/>
            <person name="Camacho D."/>
            <person name="Thomas B.C."/>
            <person name="Warren L.A."/>
            <person name="Banfield J.F."/>
        </authorList>
    </citation>
    <scope>NUCLEOTIDE SEQUENCE [LARGE SCALE GENOMIC DNA]</scope>
    <source>
        <strain evidence="2">32-69-9</strain>
    </source>
</reference>
<feature type="region of interest" description="Disordered" evidence="1">
    <location>
        <begin position="176"/>
        <end position="195"/>
    </location>
</feature>
<evidence type="ECO:0008006" key="4">
    <source>
        <dbReference type="Google" id="ProtNLM"/>
    </source>
</evidence>
<gene>
    <name evidence="2" type="ORF">B7Z01_11110</name>
</gene>
<dbReference type="AlphaFoldDB" id="A0A258FIP3"/>
<protein>
    <recommendedName>
        <fullName evidence="4">DUF2939 domain-containing protein</fullName>
    </recommendedName>
</protein>
<evidence type="ECO:0000313" key="3">
    <source>
        <dbReference type="Proteomes" id="UP000215595"/>
    </source>
</evidence>
<dbReference type="Pfam" id="PF11159">
    <property type="entry name" value="DUF2939"/>
    <property type="match status" value="1"/>
</dbReference>
<evidence type="ECO:0000256" key="1">
    <source>
        <dbReference type="SAM" id="MobiDB-lite"/>
    </source>
</evidence>
<comment type="caution">
    <text evidence="2">The sequence shown here is derived from an EMBL/GenBank/DDBJ whole genome shotgun (WGS) entry which is preliminary data.</text>
</comment>
<organism evidence="2 3">
    <name type="scientific">Brevundimonas subvibrioides</name>
    <dbReference type="NCBI Taxonomy" id="74313"/>
    <lineage>
        <taxon>Bacteria</taxon>
        <taxon>Pseudomonadati</taxon>
        <taxon>Pseudomonadota</taxon>
        <taxon>Alphaproteobacteria</taxon>
        <taxon>Caulobacterales</taxon>
        <taxon>Caulobacteraceae</taxon>
        <taxon>Brevundimonas</taxon>
    </lineage>
</organism>
<sequence length="195" mass="20855">MKRIIGNLLLFALVAAVVSFFLAPAVAFFGIRSAAQSDDVAGLARLIDFNAVRASLRLQLSGRAEALTPAPSFMDDPIGAVRRQFEVAAAPAGPDPDAFLTPDAIDRLLRGQGRYAAVSSTATMPQDIEPAPWPSPTYWGINLARFAVTDEGGSRTVFTFERKGPFEWKLVHIGLPDGPTPVRPAQPQQGGAAKR</sequence>
<proteinExistence type="predicted"/>
<evidence type="ECO:0000313" key="2">
    <source>
        <dbReference type="EMBL" id="OYX32460.1"/>
    </source>
</evidence>
<name>A0A258FIP3_9CAUL</name>
<dbReference type="Proteomes" id="UP000215595">
    <property type="component" value="Unassembled WGS sequence"/>
</dbReference>
<dbReference type="InterPro" id="IPR021330">
    <property type="entry name" value="DUF2939"/>
</dbReference>
<accession>A0A258FIP3</accession>
<dbReference type="EMBL" id="NCEB01000022">
    <property type="protein sequence ID" value="OYX32460.1"/>
    <property type="molecule type" value="Genomic_DNA"/>
</dbReference>